<dbReference type="GO" id="GO:0008168">
    <property type="term" value="F:methyltransferase activity"/>
    <property type="evidence" value="ECO:0007669"/>
    <property type="project" value="UniProtKB-KW"/>
</dbReference>
<name>A0A3D3RAW7_9PLAN</name>
<evidence type="ECO:0000313" key="1">
    <source>
        <dbReference type="EMBL" id="HCO25238.1"/>
    </source>
</evidence>
<proteinExistence type="predicted"/>
<sequence length="61" mass="6972">ENYHLTADTHETAFRTAGFNEVRWHAPQLSPDGLTDNTPEYWSPLLTNSPITFIECVKQPI</sequence>
<comment type="caution">
    <text evidence="1">The sequence shown here is derived from an EMBL/GenBank/DDBJ whole genome shotgun (WGS) entry which is preliminary data.</text>
</comment>
<dbReference type="AlphaFoldDB" id="A0A3D3RAW7"/>
<dbReference type="GO" id="GO:0032259">
    <property type="term" value="P:methylation"/>
    <property type="evidence" value="ECO:0007669"/>
    <property type="project" value="UniProtKB-KW"/>
</dbReference>
<keyword evidence="1" id="KW-0808">Transferase</keyword>
<evidence type="ECO:0000313" key="2">
    <source>
        <dbReference type="Proteomes" id="UP000263642"/>
    </source>
</evidence>
<protein>
    <submittedName>
        <fullName evidence="1">Class I SAM-dependent methyltransferase</fullName>
    </submittedName>
</protein>
<gene>
    <name evidence="1" type="ORF">DIT97_20255</name>
</gene>
<keyword evidence="1" id="KW-0489">Methyltransferase</keyword>
<organism evidence="1 2">
    <name type="scientific">Gimesia maris</name>
    <dbReference type="NCBI Taxonomy" id="122"/>
    <lineage>
        <taxon>Bacteria</taxon>
        <taxon>Pseudomonadati</taxon>
        <taxon>Planctomycetota</taxon>
        <taxon>Planctomycetia</taxon>
        <taxon>Planctomycetales</taxon>
        <taxon>Planctomycetaceae</taxon>
        <taxon>Gimesia</taxon>
    </lineage>
</organism>
<accession>A0A3D3RAW7</accession>
<feature type="non-terminal residue" evidence="1">
    <location>
        <position position="1"/>
    </location>
</feature>
<dbReference type="Proteomes" id="UP000263642">
    <property type="component" value="Unassembled WGS sequence"/>
</dbReference>
<dbReference type="EMBL" id="DQAY01000120">
    <property type="protein sequence ID" value="HCO25238.1"/>
    <property type="molecule type" value="Genomic_DNA"/>
</dbReference>
<reference evidence="1 2" key="1">
    <citation type="journal article" date="2018" name="Nat. Biotechnol.">
        <title>A standardized bacterial taxonomy based on genome phylogeny substantially revises the tree of life.</title>
        <authorList>
            <person name="Parks D.H."/>
            <person name="Chuvochina M."/>
            <person name="Waite D.W."/>
            <person name="Rinke C."/>
            <person name="Skarshewski A."/>
            <person name="Chaumeil P.A."/>
            <person name="Hugenholtz P."/>
        </authorList>
    </citation>
    <scope>NUCLEOTIDE SEQUENCE [LARGE SCALE GENOMIC DNA]</scope>
    <source>
        <strain evidence="1">UBA9375</strain>
    </source>
</reference>